<keyword evidence="3 6" id="KW-0812">Transmembrane</keyword>
<keyword evidence="2" id="KW-1003">Cell membrane</keyword>
<organism evidence="8 9">
    <name type="scientific">Peptococcus niger</name>
    <dbReference type="NCBI Taxonomy" id="2741"/>
    <lineage>
        <taxon>Bacteria</taxon>
        <taxon>Bacillati</taxon>
        <taxon>Bacillota</taxon>
        <taxon>Clostridia</taxon>
        <taxon>Eubacteriales</taxon>
        <taxon>Peptococcaceae</taxon>
        <taxon>Peptococcus</taxon>
    </lineage>
</organism>
<dbReference type="EMBL" id="FNAF01000003">
    <property type="protein sequence ID" value="SDD42367.1"/>
    <property type="molecule type" value="Genomic_DNA"/>
</dbReference>
<dbReference type="GO" id="GO:0005886">
    <property type="term" value="C:plasma membrane"/>
    <property type="evidence" value="ECO:0007669"/>
    <property type="project" value="UniProtKB-SubCell"/>
</dbReference>
<evidence type="ECO:0000256" key="1">
    <source>
        <dbReference type="ARBA" id="ARBA00004162"/>
    </source>
</evidence>
<accession>A0A1G6UP90</accession>
<evidence type="ECO:0000256" key="3">
    <source>
        <dbReference type="ARBA" id="ARBA00022692"/>
    </source>
</evidence>
<keyword evidence="9" id="KW-1185">Reference proteome</keyword>
<evidence type="ECO:0000256" key="6">
    <source>
        <dbReference type="SAM" id="Phobius"/>
    </source>
</evidence>
<reference evidence="8 9" key="1">
    <citation type="submission" date="2016-10" db="EMBL/GenBank/DDBJ databases">
        <authorList>
            <person name="de Groot N.N."/>
        </authorList>
    </citation>
    <scope>NUCLEOTIDE SEQUENCE [LARGE SCALE GENOMIC DNA]</scope>
    <source>
        <strain evidence="8 9">DSM 20475</strain>
    </source>
</reference>
<sequence length="78" mass="9059">MAYYDHERDKKRTLCRAREGRKFLGVCQGLADYFMWDVTVVRLCFLLPVILPGVTMLGATGLYLLLAFIFPAQDDYYE</sequence>
<evidence type="ECO:0000256" key="4">
    <source>
        <dbReference type="ARBA" id="ARBA00022989"/>
    </source>
</evidence>
<evidence type="ECO:0000256" key="2">
    <source>
        <dbReference type="ARBA" id="ARBA00022475"/>
    </source>
</evidence>
<dbReference type="OrthoDB" id="9815286at2"/>
<protein>
    <submittedName>
        <fullName evidence="8">Phage shock protein PspC (Stress-responsive transcriptional regulator)</fullName>
    </submittedName>
</protein>
<dbReference type="Pfam" id="PF04024">
    <property type="entry name" value="PspC"/>
    <property type="match status" value="1"/>
</dbReference>
<dbReference type="RefSeq" id="WP_091791359.1">
    <property type="nucleotide sequence ID" value="NZ_FNAF01000003.1"/>
</dbReference>
<proteinExistence type="predicted"/>
<dbReference type="InterPro" id="IPR007168">
    <property type="entry name" value="Phageshock_PspC_N"/>
</dbReference>
<evidence type="ECO:0000259" key="7">
    <source>
        <dbReference type="Pfam" id="PF04024"/>
    </source>
</evidence>
<dbReference type="AlphaFoldDB" id="A0A1G6UP90"/>
<dbReference type="PANTHER" id="PTHR33885:SF3">
    <property type="entry name" value="PHAGE SHOCK PROTEIN C"/>
    <property type="match status" value="1"/>
</dbReference>
<keyword evidence="5 6" id="KW-0472">Membrane</keyword>
<gene>
    <name evidence="8" type="ORF">SAMN04489866_10395</name>
</gene>
<evidence type="ECO:0000313" key="8">
    <source>
        <dbReference type="EMBL" id="SDD42367.1"/>
    </source>
</evidence>
<evidence type="ECO:0000313" key="9">
    <source>
        <dbReference type="Proteomes" id="UP000198995"/>
    </source>
</evidence>
<dbReference type="PANTHER" id="PTHR33885">
    <property type="entry name" value="PHAGE SHOCK PROTEIN C"/>
    <property type="match status" value="1"/>
</dbReference>
<feature type="transmembrane region" description="Helical" evidence="6">
    <location>
        <begin position="43"/>
        <end position="70"/>
    </location>
</feature>
<name>A0A1G6UP90_PEPNI</name>
<dbReference type="STRING" id="2741.SAMN04489866_10395"/>
<dbReference type="Proteomes" id="UP000198995">
    <property type="component" value="Unassembled WGS sequence"/>
</dbReference>
<dbReference type="InterPro" id="IPR052027">
    <property type="entry name" value="PspC"/>
</dbReference>
<evidence type="ECO:0000256" key="5">
    <source>
        <dbReference type="ARBA" id="ARBA00023136"/>
    </source>
</evidence>
<comment type="subcellular location">
    <subcellularLocation>
        <location evidence="1">Cell membrane</location>
        <topology evidence="1">Single-pass membrane protein</topology>
    </subcellularLocation>
</comment>
<feature type="domain" description="Phage shock protein PspC N-terminal" evidence="7">
    <location>
        <begin position="12"/>
        <end position="72"/>
    </location>
</feature>
<keyword evidence="4 6" id="KW-1133">Transmembrane helix</keyword>